<comment type="similarity">
    <text evidence="1">Belongs to the transglycosylase Slt family.</text>
</comment>
<dbReference type="Proteomes" id="UP000249645">
    <property type="component" value="Unassembled WGS sequence"/>
</dbReference>
<dbReference type="InterPro" id="IPR023346">
    <property type="entry name" value="Lysozyme-like_dom_sf"/>
</dbReference>
<dbReference type="Gene3D" id="1.10.530.10">
    <property type="match status" value="1"/>
</dbReference>
<name>A0A2W5FA70_9SPHI</name>
<sequence length="340" mass="39148">MWRKDTIQKPNTFIIATIVMFCVHKAHAQKDSIVTKPQKEEFKSLLPNISTQRVTADNTSKSIHTTLNPQVVGFKDQYVKKEQHEMMRMKDWGRPYFHIYDKILSQYHLPLELKYLSVIESSLQSGMRSWAGAVGPWQLMYDEAMRYGLRVSDGIDERTDFQKSTVAAAKLLTELHQQFGDWLLVIAAYNAGPGAVRKAKRKAGSDDFWKLQYYLPLETRNHVKKFISTHYFFEGSGGVTTMTKNETKDYQEQTIVVESTLTEEEKKNTKTYQLTGFYDGEIICKKIGIPNALFNKLNPGFNKTLANGKTYELRLPNEKMDLFLKDKNEILAACFKQLIG</sequence>
<feature type="domain" description="Transglycosylase SLT" evidence="2">
    <location>
        <begin position="108"/>
        <end position="211"/>
    </location>
</feature>
<proteinExistence type="inferred from homology"/>
<accession>A0A2W5FA70</accession>
<organism evidence="3 4">
    <name type="scientific">Pseudopedobacter saltans</name>
    <dbReference type="NCBI Taxonomy" id="151895"/>
    <lineage>
        <taxon>Bacteria</taxon>
        <taxon>Pseudomonadati</taxon>
        <taxon>Bacteroidota</taxon>
        <taxon>Sphingobacteriia</taxon>
        <taxon>Sphingobacteriales</taxon>
        <taxon>Sphingobacteriaceae</taxon>
        <taxon>Pseudopedobacter</taxon>
    </lineage>
</organism>
<gene>
    <name evidence="3" type="ORF">DI598_02390</name>
</gene>
<dbReference type="PANTHER" id="PTHR37423">
    <property type="entry name" value="SOLUBLE LYTIC MUREIN TRANSGLYCOSYLASE-RELATED"/>
    <property type="match status" value="1"/>
</dbReference>
<dbReference type="PANTHER" id="PTHR37423:SF2">
    <property type="entry name" value="MEMBRANE-BOUND LYTIC MUREIN TRANSGLYCOSYLASE C"/>
    <property type="match status" value="1"/>
</dbReference>
<dbReference type="InterPro" id="IPR008258">
    <property type="entry name" value="Transglycosylase_SLT_dom_1"/>
</dbReference>
<evidence type="ECO:0000313" key="4">
    <source>
        <dbReference type="Proteomes" id="UP000249645"/>
    </source>
</evidence>
<comment type="caution">
    <text evidence="3">The sequence shown here is derived from an EMBL/GenBank/DDBJ whole genome shotgun (WGS) entry which is preliminary data.</text>
</comment>
<dbReference type="EMBL" id="QFOI01000021">
    <property type="protein sequence ID" value="PZP51793.1"/>
    <property type="molecule type" value="Genomic_DNA"/>
</dbReference>
<dbReference type="SUPFAM" id="SSF53955">
    <property type="entry name" value="Lysozyme-like"/>
    <property type="match status" value="1"/>
</dbReference>
<dbReference type="AlphaFoldDB" id="A0A2W5FA70"/>
<evidence type="ECO:0000259" key="2">
    <source>
        <dbReference type="Pfam" id="PF01464"/>
    </source>
</evidence>
<dbReference type="CDD" id="cd16894">
    <property type="entry name" value="MltD-like"/>
    <property type="match status" value="1"/>
</dbReference>
<reference evidence="3 4" key="1">
    <citation type="submission" date="2017-11" db="EMBL/GenBank/DDBJ databases">
        <title>Infants hospitalized years apart are colonized by the same room-sourced microbial strains.</title>
        <authorList>
            <person name="Brooks B."/>
            <person name="Olm M.R."/>
            <person name="Firek B.A."/>
            <person name="Baker R."/>
            <person name="Thomas B.C."/>
            <person name="Morowitz M.J."/>
            <person name="Banfield J.F."/>
        </authorList>
    </citation>
    <scope>NUCLEOTIDE SEQUENCE [LARGE SCALE GENOMIC DNA]</scope>
    <source>
        <strain evidence="3">S2_009_000_R2_76</strain>
    </source>
</reference>
<evidence type="ECO:0000256" key="1">
    <source>
        <dbReference type="ARBA" id="ARBA00007734"/>
    </source>
</evidence>
<evidence type="ECO:0000313" key="3">
    <source>
        <dbReference type="EMBL" id="PZP51793.1"/>
    </source>
</evidence>
<protein>
    <submittedName>
        <fullName evidence="3">Lytic transglycosylase</fullName>
    </submittedName>
</protein>
<dbReference type="Pfam" id="PF01464">
    <property type="entry name" value="SLT"/>
    <property type="match status" value="1"/>
</dbReference>